<evidence type="ECO:0000313" key="2">
    <source>
        <dbReference type="Proteomes" id="UP000016922"/>
    </source>
</evidence>
<dbReference type="KEGG" id="glz:GLAREA_02059"/>
<name>S3CI39_GLAL2</name>
<dbReference type="EMBL" id="KE145371">
    <property type="protein sequence ID" value="EPE26147.1"/>
    <property type="molecule type" value="Genomic_DNA"/>
</dbReference>
<sequence length="69" mass="7422">MGFYRIAYAVPGSNLVHVRATVSPKGPDGPISVNAVSILDATKSCISVTKPPVSHYYLAFEFNCDATNY</sequence>
<reference evidence="1 2" key="1">
    <citation type="journal article" date="2013" name="BMC Genomics">
        <title>Genomics-driven discovery of the pneumocandin biosynthetic gene cluster in the fungus Glarea lozoyensis.</title>
        <authorList>
            <person name="Chen L."/>
            <person name="Yue Q."/>
            <person name="Zhang X."/>
            <person name="Xiang M."/>
            <person name="Wang C."/>
            <person name="Li S."/>
            <person name="Che Y."/>
            <person name="Ortiz-Lopez F.J."/>
            <person name="Bills G.F."/>
            <person name="Liu X."/>
            <person name="An Z."/>
        </authorList>
    </citation>
    <scope>NUCLEOTIDE SEQUENCE [LARGE SCALE GENOMIC DNA]</scope>
    <source>
        <strain evidence="2">ATCC 20868 / MF5171</strain>
    </source>
</reference>
<protein>
    <submittedName>
        <fullName evidence="1">Uncharacterized protein</fullName>
    </submittedName>
</protein>
<dbReference type="HOGENOM" id="CLU_2776140_0_0_1"/>
<dbReference type="GeneID" id="19461117"/>
<proteinExistence type="predicted"/>
<evidence type="ECO:0000313" key="1">
    <source>
        <dbReference type="EMBL" id="EPE26147.1"/>
    </source>
</evidence>
<dbReference type="RefSeq" id="XP_008087466.1">
    <property type="nucleotide sequence ID" value="XM_008089275.1"/>
</dbReference>
<accession>S3CI39</accession>
<gene>
    <name evidence="1" type="ORF">GLAREA_02059</name>
</gene>
<organism evidence="1 2">
    <name type="scientific">Glarea lozoyensis (strain ATCC 20868 / MF5171)</name>
    <dbReference type="NCBI Taxonomy" id="1116229"/>
    <lineage>
        <taxon>Eukaryota</taxon>
        <taxon>Fungi</taxon>
        <taxon>Dikarya</taxon>
        <taxon>Ascomycota</taxon>
        <taxon>Pezizomycotina</taxon>
        <taxon>Leotiomycetes</taxon>
        <taxon>Helotiales</taxon>
        <taxon>Helotiaceae</taxon>
        <taxon>Glarea</taxon>
    </lineage>
</organism>
<dbReference type="Proteomes" id="UP000016922">
    <property type="component" value="Unassembled WGS sequence"/>
</dbReference>
<keyword evidence="2" id="KW-1185">Reference proteome</keyword>
<dbReference type="AlphaFoldDB" id="S3CI39"/>